<dbReference type="InterPro" id="IPR003660">
    <property type="entry name" value="HAMP_dom"/>
</dbReference>
<reference evidence="9 10" key="1">
    <citation type="submission" date="2024-07" db="EMBL/GenBank/DDBJ databases">
        <authorList>
            <person name="Thanompreechachai J."/>
            <person name="Duangmal K."/>
        </authorList>
    </citation>
    <scope>NUCLEOTIDE SEQUENCE [LARGE SCALE GENOMIC DNA]</scope>
    <source>
        <strain evidence="9 10">LSe6-4</strain>
    </source>
</reference>
<feature type="domain" description="Methyl-accepting transducer" evidence="7">
    <location>
        <begin position="279"/>
        <end position="508"/>
    </location>
</feature>
<organism evidence="9 10">
    <name type="scientific">Kineococcus halophytocola</name>
    <dbReference type="NCBI Taxonomy" id="3234027"/>
    <lineage>
        <taxon>Bacteria</taxon>
        <taxon>Bacillati</taxon>
        <taxon>Actinomycetota</taxon>
        <taxon>Actinomycetes</taxon>
        <taxon>Kineosporiales</taxon>
        <taxon>Kineosporiaceae</taxon>
        <taxon>Kineococcus</taxon>
    </lineage>
</organism>
<dbReference type="Pfam" id="PF05227">
    <property type="entry name" value="CHASE3"/>
    <property type="match status" value="1"/>
</dbReference>
<keyword evidence="1 6" id="KW-0812">Transmembrane</keyword>
<gene>
    <name evidence="9" type="ORF">AB2L27_17340</name>
</gene>
<dbReference type="PROSITE" id="PS50111">
    <property type="entry name" value="CHEMOTAXIS_TRANSDUC_2"/>
    <property type="match status" value="1"/>
</dbReference>
<feature type="transmembrane region" description="Helical" evidence="6">
    <location>
        <begin position="200"/>
        <end position="220"/>
    </location>
</feature>
<keyword evidence="6" id="KW-0472">Membrane</keyword>
<dbReference type="SMART" id="SM00304">
    <property type="entry name" value="HAMP"/>
    <property type="match status" value="2"/>
</dbReference>
<evidence type="ECO:0000256" key="5">
    <source>
        <dbReference type="PROSITE-ProRule" id="PRU00284"/>
    </source>
</evidence>
<comment type="caution">
    <text evidence="9">The sequence shown here is derived from an EMBL/GenBank/DDBJ whole genome shotgun (WGS) entry which is preliminary data.</text>
</comment>
<evidence type="ECO:0000256" key="4">
    <source>
        <dbReference type="ARBA" id="ARBA00029447"/>
    </source>
</evidence>
<dbReference type="CDD" id="cd06225">
    <property type="entry name" value="HAMP"/>
    <property type="match status" value="1"/>
</dbReference>
<feature type="domain" description="HAMP" evidence="8">
    <location>
        <begin position="222"/>
        <end position="274"/>
    </location>
</feature>
<dbReference type="SMART" id="SM00283">
    <property type="entry name" value="MA"/>
    <property type="match status" value="1"/>
</dbReference>
<dbReference type="PANTHER" id="PTHR32089:SF112">
    <property type="entry name" value="LYSOZYME-LIKE PROTEIN-RELATED"/>
    <property type="match status" value="1"/>
</dbReference>
<name>A0ABV4H4P0_9ACTN</name>
<dbReference type="RefSeq" id="WP_370442744.1">
    <property type="nucleotide sequence ID" value="NZ_JBGFTU010000023.1"/>
</dbReference>
<dbReference type="InterPro" id="IPR004089">
    <property type="entry name" value="MCPsignal_dom"/>
</dbReference>
<dbReference type="InterPro" id="IPR007891">
    <property type="entry name" value="CHASE3"/>
</dbReference>
<keyword evidence="2 6" id="KW-1133">Transmembrane helix</keyword>
<dbReference type="PRINTS" id="PR00260">
    <property type="entry name" value="CHEMTRNSDUCR"/>
</dbReference>
<comment type="similarity">
    <text evidence="4">Belongs to the methyl-accepting chemotaxis (MCP) protein family.</text>
</comment>
<dbReference type="PROSITE" id="PS50885">
    <property type="entry name" value="HAMP"/>
    <property type="match status" value="1"/>
</dbReference>
<evidence type="ECO:0000256" key="3">
    <source>
        <dbReference type="ARBA" id="ARBA00023224"/>
    </source>
</evidence>
<dbReference type="SUPFAM" id="SSF58104">
    <property type="entry name" value="Methyl-accepting chemotaxis protein (MCP) signaling domain"/>
    <property type="match status" value="1"/>
</dbReference>
<dbReference type="Gene3D" id="1.10.287.950">
    <property type="entry name" value="Methyl-accepting chemotaxis protein"/>
    <property type="match status" value="1"/>
</dbReference>
<evidence type="ECO:0000259" key="8">
    <source>
        <dbReference type="PROSITE" id="PS50885"/>
    </source>
</evidence>
<feature type="transmembrane region" description="Helical" evidence="6">
    <location>
        <begin position="29"/>
        <end position="51"/>
    </location>
</feature>
<evidence type="ECO:0000256" key="6">
    <source>
        <dbReference type="SAM" id="Phobius"/>
    </source>
</evidence>
<dbReference type="EMBL" id="JBGFTU010000023">
    <property type="protein sequence ID" value="MEZ0166526.1"/>
    <property type="molecule type" value="Genomic_DNA"/>
</dbReference>
<evidence type="ECO:0000256" key="2">
    <source>
        <dbReference type="ARBA" id="ARBA00022989"/>
    </source>
</evidence>
<sequence length="537" mass="54754">MSQHPRTPGGRPPGPLARWLRGRRVATRLLMATAVVAVAAAVVGALAWAALGNLQAQRQDEVGRAVPYITGLQQAALAAKAAATDERGYLITGDPTFATESLERRTAFEAALQRSRAVAAPGERATLDRIEAQVTGWFTALEAEYDRYGTDPAGATALSFGANRDLRKEYETTIAAETQRASDALAGGREFARIADRAQLSVLVVLVGGLLLAVVAALAIGRSIVAPLRHVTSVLQDVAAGDLTVTAGLDSRDEIGTMARALDAATGGFRRVLQRITATAGEVASSADALAAVSADLSDRARVSGDQAHTVASATEEISVSVETVAAAGEEMTAAIGEIAGSTAEASSTASAAVESATAAGLTLERLSASSREIGDVVKLITSIAEQTNLLALNATIEAARAGEMGKGFAVVAGEVKELAQQTARATDDITARVLATQADAAAAATAIGEIGTVIARIDALQATIAAAVEEQSATTAEMVRNVNEVSGGSRDIAANVAGLAEAATRTTADATGTADTAGDLQTSAAVLRELVSSYRS</sequence>
<accession>A0ABV4H4P0</accession>
<dbReference type="PANTHER" id="PTHR32089">
    <property type="entry name" value="METHYL-ACCEPTING CHEMOTAXIS PROTEIN MCPB"/>
    <property type="match status" value="1"/>
</dbReference>
<evidence type="ECO:0000259" key="7">
    <source>
        <dbReference type="PROSITE" id="PS50111"/>
    </source>
</evidence>
<keyword evidence="10" id="KW-1185">Reference proteome</keyword>
<proteinExistence type="inferred from homology"/>
<dbReference type="Proteomes" id="UP001565927">
    <property type="component" value="Unassembled WGS sequence"/>
</dbReference>
<dbReference type="Pfam" id="PF00015">
    <property type="entry name" value="MCPsignal"/>
    <property type="match status" value="1"/>
</dbReference>
<evidence type="ECO:0000313" key="10">
    <source>
        <dbReference type="Proteomes" id="UP001565927"/>
    </source>
</evidence>
<evidence type="ECO:0000313" key="9">
    <source>
        <dbReference type="EMBL" id="MEZ0166526.1"/>
    </source>
</evidence>
<protein>
    <submittedName>
        <fullName evidence="9">Methyl-accepting chemotaxis protein</fullName>
    </submittedName>
</protein>
<dbReference type="Pfam" id="PF00672">
    <property type="entry name" value="HAMP"/>
    <property type="match status" value="1"/>
</dbReference>
<dbReference type="InterPro" id="IPR004090">
    <property type="entry name" value="Chemotax_Me-accpt_rcpt"/>
</dbReference>
<evidence type="ECO:0000256" key="1">
    <source>
        <dbReference type="ARBA" id="ARBA00022692"/>
    </source>
</evidence>
<keyword evidence="3 5" id="KW-0807">Transducer</keyword>